<dbReference type="AlphaFoldDB" id="A0A913X7E3"/>
<dbReference type="GO" id="GO:0044458">
    <property type="term" value="P:motile cilium assembly"/>
    <property type="evidence" value="ECO:0007669"/>
    <property type="project" value="TreeGrafter"/>
</dbReference>
<protein>
    <recommendedName>
        <fullName evidence="9">Dynein assembly factor 3, axonemal</fullName>
    </recommendedName>
</protein>
<dbReference type="RefSeq" id="XP_020900130.1">
    <property type="nucleotide sequence ID" value="XM_021044471.2"/>
</dbReference>
<keyword evidence="3" id="KW-0970">Cilium biogenesis/degradation</keyword>
<reference evidence="7" key="1">
    <citation type="submission" date="2022-11" db="UniProtKB">
        <authorList>
            <consortium name="EnsemblMetazoa"/>
        </authorList>
    </citation>
    <scope>IDENTIFICATION</scope>
</reference>
<evidence type="ECO:0000256" key="1">
    <source>
        <dbReference type="ARBA" id="ARBA00010449"/>
    </source>
</evidence>
<evidence type="ECO:0000256" key="4">
    <source>
        <dbReference type="ARBA" id="ARBA00024190"/>
    </source>
</evidence>
<comment type="subcellular location">
    <subcellularLocation>
        <location evidence="4">Dynein axonemal particle</location>
    </subcellularLocation>
</comment>
<evidence type="ECO:0000259" key="6">
    <source>
        <dbReference type="Pfam" id="PF14740"/>
    </source>
</evidence>
<dbReference type="OMA" id="MREGIYQ"/>
<evidence type="ECO:0000256" key="3">
    <source>
        <dbReference type="ARBA" id="ARBA00022794"/>
    </source>
</evidence>
<dbReference type="InterPro" id="IPR039304">
    <property type="entry name" value="DNAAF3"/>
</dbReference>
<accession>A0A913X7E3</accession>
<evidence type="ECO:0000313" key="8">
    <source>
        <dbReference type="Proteomes" id="UP000887567"/>
    </source>
</evidence>
<dbReference type="InterPro" id="IPR028235">
    <property type="entry name" value="DNAAF3_C"/>
</dbReference>
<dbReference type="GO" id="GO:0120293">
    <property type="term" value="C:dynein axonemal particle"/>
    <property type="evidence" value="ECO:0007669"/>
    <property type="project" value="UniProtKB-SubCell"/>
</dbReference>
<dbReference type="PANTHER" id="PTHR22118:SF14">
    <property type="entry name" value="DYNEIN AXONEMAL ASSEMBLY FACTOR 3"/>
    <property type="match status" value="1"/>
</dbReference>
<evidence type="ECO:0000313" key="7">
    <source>
        <dbReference type="EnsemblMetazoa" id="XP_020900130.1"/>
    </source>
</evidence>
<dbReference type="GO" id="GO:0070286">
    <property type="term" value="P:axonemal dynein complex assembly"/>
    <property type="evidence" value="ECO:0007669"/>
    <property type="project" value="InterPro"/>
</dbReference>
<evidence type="ECO:0000256" key="2">
    <source>
        <dbReference type="ARBA" id="ARBA00022490"/>
    </source>
</evidence>
<dbReference type="PANTHER" id="PTHR22118">
    <property type="entry name" value="DYNEIN ASSEMBLY FACTOR 3, AXONEMAL"/>
    <property type="match status" value="1"/>
</dbReference>
<keyword evidence="8" id="KW-1185">Reference proteome</keyword>
<sequence>MTDGFGAITWWGFSPALDLQSECSNLTSKLKKLKIKEENEKPDSDPFNILMVGAGDCRHILKTLAHSNRWNKRHINIFVVENNLEILCRHLLLLAIAMETKEKLGLQEKTELFLELFGNSLIRPQTSEYLQTKANEFIRMVTDFEYVKTQLPCIDMSQLKFKERDMLEGIFKFWRNTDPKLFDICNAWESRLRQYLGVRYDSRENIFDWDLVMKLQKMASIVNSHEYKGWREHGVAFELRQDSTYEVSNRTLASGLLLKKGDQRVPCRGYWGDVINSPYISFGIESEEEKLFKKNNDQHIKMATNVAEFNITALIHELTTGEKYKPPENIKDNKRKTNQATITEIIEEEEEEEEKSADDKVPHNKLQSKNTEGYLKLDGFTVHFLPLNCVPDLHKKSKYSHLFDCIYFSNRFMLDLKVEQKVEYLKRVTGMALAAGCKPLKEYDGEKDSHATFVFERSQDKS</sequence>
<comment type="similarity">
    <text evidence="1">Belongs to the DNAAF3 family.</text>
</comment>
<proteinExistence type="inferred from homology"/>
<dbReference type="InterPro" id="IPR027974">
    <property type="entry name" value="DUF4470"/>
</dbReference>
<keyword evidence="2" id="KW-0963">Cytoplasm</keyword>
<dbReference type="OrthoDB" id="538817at2759"/>
<dbReference type="EnsemblMetazoa" id="XM_021044471.2">
    <property type="protein sequence ID" value="XP_020900130.1"/>
    <property type="gene ID" value="LOC110238788"/>
</dbReference>
<dbReference type="KEGG" id="epa:110238788"/>
<evidence type="ECO:0008006" key="9">
    <source>
        <dbReference type="Google" id="ProtNLM"/>
    </source>
</evidence>
<name>A0A913X7E3_EXADI</name>
<feature type="domain" description="Dynein assembly factor 3 C-terminal" evidence="6">
    <location>
        <begin position="154"/>
        <end position="410"/>
    </location>
</feature>
<dbReference type="Pfam" id="PF14737">
    <property type="entry name" value="DUF4470"/>
    <property type="match status" value="1"/>
</dbReference>
<dbReference type="GeneID" id="110238788"/>
<dbReference type="Pfam" id="PF14740">
    <property type="entry name" value="DUF4471"/>
    <property type="match status" value="1"/>
</dbReference>
<feature type="domain" description="DUF4470" evidence="5">
    <location>
        <begin position="10"/>
        <end position="122"/>
    </location>
</feature>
<dbReference type="Proteomes" id="UP000887567">
    <property type="component" value="Unplaced"/>
</dbReference>
<evidence type="ECO:0000259" key="5">
    <source>
        <dbReference type="Pfam" id="PF14737"/>
    </source>
</evidence>
<organism evidence="7 8">
    <name type="scientific">Exaiptasia diaphana</name>
    <name type="common">Tropical sea anemone</name>
    <name type="synonym">Aiptasia pulchella</name>
    <dbReference type="NCBI Taxonomy" id="2652724"/>
    <lineage>
        <taxon>Eukaryota</taxon>
        <taxon>Metazoa</taxon>
        <taxon>Cnidaria</taxon>
        <taxon>Anthozoa</taxon>
        <taxon>Hexacorallia</taxon>
        <taxon>Actiniaria</taxon>
        <taxon>Aiptasiidae</taxon>
        <taxon>Exaiptasia</taxon>
    </lineage>
</organism>